<evidence type="ECO:0000313" key="6">
    <source>
        <dbReference type="Proteomes" id="UP000001231"/>
    </source>
</evidence>
<evidence type="ECO:0000259" key="3">
    <source>
        <dbReference type="Pfam" id="PF00326"/>
    </source>
</evidence>
<protein>
    <submittedName>
        <fullName evidence="5">Peptidase S9B dipeptidylpeptidase IV domain protein</fullName>
    </submittedName>
</protein>
<dbReference type="GO" id="GO:0006508">
    <property type="term" value="P:proteolysis"/>
    <property type="evidence" value="ECO:0007669"/>
    <property type="project" value="InterPro"/>
</dbReference>
<dbReference type="SUPFAM" id="SSF53474">
    <property type="entry name" value="alpha/beta-Hydrolases"/>
    <property type="match status" value="1"/>
</dbReference>
<feature type="signal peptide" evidence="2">
    <location>
        <begin position="1"/>
        <end position="39"/>
    </location>
</feature>
<dbReference type="STRING" id="523791.Kkor_0716"/>
<dbReference type="GO" id="GO:0008236">
    <property type="term" value="F:serine-type peptidase activity"/>
    <property type="evidence" value="ECO:0007669"/>
    <property type="project" value="InterPro"/>
</dbReference>
<dbReference type="InterPro" id="IPR050278">
    <property type="entry name" value="Serine_Prot_S9B/DPPIV"/>
</dbReference>
<dbReference type="PANTHER" id="PTHR11731">
    <property type="entry name" value="PROTEASE FAMILY S9B,C DIPEPTIDYL-PEPTIDASE IV-RELATED"/>
    <property type="match status" value="1"/>
</dbReference>
<dbReference type="InterPro" id="IPR029058">
    <property type="entry name" value="AB_hydrolase_fold"/>
</dbReference>
<dbReference type="ESTHER" id="kankd-c7ra17">
    <property type="family name" value="DPP4N_Peptidase_S9"/>
</dbReference>
<dbReference type="MEROPS" id="S09.009"/>
<dbReference type="Gene3D" id="2.140.10.30">
    <property type="entry name" value="Dipeptidylpeptidase IV, N-terminal domain"/>
    <property type="match status" value="1"/>
</dbReference>
<name>C7RA17_KANKD</name>
<proteinExistence type="predicted"/>
<dbReference type="HOGENOM" id="CLU_006105_2_1_6"/>
<dbReference type="Gene3D" id="3.40.50.1820">
    <property type="entry name" value="alpha/beta hydrolase"/>
    <property type="match status" value="1"/>
</dbReference>
<feature type="chain" id="PRO_5002981367" evidence="2">
    <location>
        <begin position="40"/>
        <end position="763"/>
    </location>
</feature>
<feature type="domain" description="Peptidase S9 prolyl oligopeptidase catalytic" evidence="3">
    <location>
        <begin position="568"/>
        <end position="763"/>
    </location>
</feature>
<dbReference type="AlphaFoldDB" id="C7RA17"/>
<dbReference type="KEGG" id="kko:Kkor_0716"/>
<reference evidence="5 6" key="1">
    <citation type="journal article" date="2009" name="Stand. Genomic Sci.">
        <title>Complete genome sequence of Kangiella koreensis type strain (SW-125).</title>
        <authorList>
            <person name="Han C."/>
            <person name="Sikorski J."/>
            <person name="Lapidus A."/>
            <person name="Nolan M."/>
            <person name="Glavina Del Rio T."/>
            <person name="Tice H."/>
            <person name="Cheng J.F."/>
            <person name="Lucas S."/>
            <person name="Chen F."/>
            <person name="Copeland A."/>
            <person name="Ivanova N."/>
            <person name="Mavromatis K."/>
            <person name="Ovchinnikova G."/>
            <person name="Pati A."/>
            <person name="Bruce D."/>
            <person name="Goodwin L."/>
            <person name="Pitluck S."/>
            <person name="Chen A."/>
            <person name="Palaniappan K."/>
            <person name="Land M."/>
            <person name="Hauser L."/>
            <person name="Chang Y.J."/>
            <person name="Jeffries C.D."/>
            <person name="Chain P."/>
            <person name="Saunders E."/>
            <person name="Brettin T."/>
            <person name="Goker M."/>
            <person name="Tindall B.J."/>
            <person name="Bristow J."/>
            <person name="Eisen J.A."/>
            <person name="Markowitz V."/>
            <person name="Hugenholtz P."/>
            <person name="Kyrpides N.C."/>
            <person name="Klenk H.P."/>
            <person name="Detter J.C."/>
        </authorList>
    </citation>
    <scope>NUCLEOTIDE SEQUENCE [LARGE SCALE GENOMIC DNA]</scope>
    <source>
        <strain evidence="6">DSM 16069 / KCTC 12182 / SW-125</strain>
    </source>
</reference>
<dbReference type="Proteomes" id="UP000001231">
    <property type="component" value="Chromosome"/>
</dbReference>
<evidence type="ECO:0000259" key="4">
    <source>
        <dbReference type="Pfam" id="PF00930"/>
    </source>
</evidence>
<dbReference type="SUPFAM" id="SSF82171">
    <property type="entry name" value="DPP6 N-terminal domain-like"/>
    <property type="match status" value="1"/>
</dbReference>
<dbReference type="InterPro" id="IPR002469">
    <property type="entry name" value="Peptidase_S9B_N"/>
</dbReference>
<keyword evidence="1" id="KW-0325">Glycoprotein</keyword>
<dbReference type="Pfam" id="PF00326">
    <property type="entry name" value="Peptidase_S9"/>
    <property type="match status" value="1"/>
</dbReference>
<evidence type="ECO:0000256" key="2">
    <source>
        <dbReference type="SAM" id="SignalP"/>
    </source>
</evidence>
<dbReference type="InterPro" id="IPR001375">
    <property type="entry name" value="Peptidase_S9_cat"/>
</dbReference>
<keyword evidence="6" id="KW-1185">Reference proteome</keyword>
<dbReference type="PANTHER" id="PTHR11731:SF193">
    <property type="entry name" value="DIPEPTIDYL PEPTIDASE 9"/>
    <property type="match status" value="1"/>
</dbReference>
<keyword evidence="2" id="KW-0732">Signal</keyword>
<gene>
    <name evidence="5" type="ordered locus">Kkor_0716</name>
</gene>
<dbReference type="eggNOG" id="COG1506">
    <property type="taxonomic scope" value="Bacteria"/>
</dbReference>
<dbReference type="GO" id="GO:0008239">
    <property type="term" value="F:dipeptidyl-peptidase activity"/>
    <property type="evidence" value="ECO:0007669"/>
    <property type="project" value="TreeGrafter"/>
</dbReference>
<organism evidence="5 6">
    <name type="scientific">Kangiella koreensis (strain DSM 16069 / JCM 12317 / KCTC 12182 / SW-125)</name>
    <dbReference type="NCBI Taxonomy" id="523791"/>
    <lineage>
        <taxon>Bacteria</taxon>
        <taxon>Pseudomonadati</taxon>
        <taxon>Pseudomonadota</taxon>
        <taxon>Gammaproteobacteria</taxon>
        <taxon>Kangiellales</taxon>
        <taxon>Kangiellaceae</taxon>
        <taxon>Kangiella</taxon>
    </lineage>
</organism>
<dbReference type="InParanoid" id="C7RA17"/>
<feature type="domain" description="Dipeptidylpeptidase IV N-terminal" evidence="4">
    <location>
        <begin position="148"/>
        <end position="474"/>
    </location>
</feature>
<sequence>MMLVRKKLVMAMKSNNLIPLFSVISLMAGTFLTMHTAQATSKDLELTVERIYADPSLDGPEVSSVKLSPDGKRVTFLKGKVEEQERLDLWEYNLADGESRLLVDSNDLSPGEEQLSDEEKARRERMRLFAKGIIDYYWGDDSQTLLFPLAGDIFVYDLNKAPKKATKQLTDTEAYETDIKLSPDGRFVSFIRDQDIFKVEIATGKETQLTFDGEGTIKNGMAEFVAQEEMGRLTGYWWSPDSKKIAYLQIDESPVNIEKRYEINAEDFTVFEQRYPSTGTDNVLIKLAVLNLETSKTQWIDTGKETDIYLPRVNWLSDSSQVSYQWQTRDQQTLELRFADISNGQSKTILTETSDTWINLTKDLMFLKDQAAFVWTSERSGFRHLYLYDLKGNLIHQLTDGDWVIDKIYGVDEEQGVVYFDANKESPLQQDLYSVALSGDSSAKKITEKSGVHEVSFAKNMKIFVDYFSSVSQPKQVSLRNADGSLITWLEENKLDKNHPYYHYYQKASKPEFGTIKAEDGQEMYYRLYKPVPFDSSKKYPVIVDVYGGPHAQRVRNQWGARNTYWHHLMASKGYIIFSLDNRGSWNRGKKFEDPIYKELGDVEVKDQVAGVEFLKSLPYVDGDKIGMFGWSYGGYMTIMSMFKQPDIFKVGVSVAPVTDWYLYDTHYTERYLGHPDSNKDGYEASNVFPYLEGLKGDLMIIHGMADDNVLFTNSTKLFKALQDANKPFDMMNYPGSKHSIWGQKVRTHVFNTIGNYFDENLK</sequence>
<evidence type="ECO:0000256" key="1">
    <source>
        <dbReference type="ARBA" id="ARBA00023180"/>
    </source>
</evidence>
<dbReference type="EMBL" id="CP001707">
    <property type="protein sequence ID" value="ACV26136.1"/>
    <property type="molecule type" value="Genomic_DNA"/>
</dbReference>
<dbReference type="Pfam" id="PF00930">
    <property type="entry name" value="DPPIV_N"/>
    <property type="match status" value="1"/>
</dbReference>
<evidence type="ECO:0000313" key="5">
    <source>
        <dbReference type="EMBL" id="ACV26136.1"/>
    </source>
</evidence>
<dbReference type="FunFam" id="3.40.50.1820:FF:000003">
    <property type="entry name" value="Dipeptidyl peptidase 4"/>
    <property type="match status" value="1"/>
</dbReference>
<accession>C7RA17</accession>